<dbReference type="SUPFAM" id="SSF53474">
    <property type="entry name" value="alpha/beta-Hydrolases"/>
    <property type="match status" value="1"/>
</dbReference>
<evidence type="ECO:0000256" key="2">
    <source>
        <dbReference type="SAM" id="SignalP"/>
    </source>
</evidence>
<dbReference type="Proteomes" id="UP000199517">
    <property type="component" value="Unassembled WGS sequence"/>
</dbReference>
<dbReference type="PANTHER" id="PTHR48081">
    <property type="entry name" value="AB HYDROLASE SUPERFAMILY PROTEIN C4A8.06C"/>
    <property type="match status" value="1"/>
</dbReference>
<keyword evidence="1 4" id="KW-0378">Hydrolase</keyword>
<evidence type="ECO:0000313" key="4">
    <source>
        <dbReference type="EMBL" id="SFE24577.1"/>
    </source>
</evidence>
<dbReference type="AlphaFoldDB" id="A0A1I1YYN8"/>
<dbReference type="EMBL" id="FOMQ01000021">
    <property type="protein sequence ID" value="SFE24577.1"/>
    <property type="molecule type" value="Genomic_DNA"/>
</dbReference>
<reference evidence="5" key="1">
    <citation type="submission" date="2016-10" db="EMBL/GenBank/DDBJ databases">
        <authorList>
            <person name="Varghese N."/>
            <person name="Submissions S."/>
        </authorList>
    </citation>
    <scope>NUCLEOTIDE SEQUENCE [LARGE SCALE GENOMIC DNA]</scope>
    <source>
        <strain evidence="5">DSM 7481</strain>
    </source>
</reference>
<feature type="chain" id="PRO_5011612214" evidence="2">
    <location>
        <begin position="31"/>
        <end position="314"/>
    </location>
</feature>
<feature type="signal peptide" evidence="2">
    <location>
        <begin position="1"/>
        <end position="30"/>
    </location>
</feature>
<dbReference type="GO" id="GO:0016787">
    <property type="term" value="F:hydrolase activity"/>
    <property type="evidence" value="ECO:0007669"/>
    <property type="project" value="UniProtKB-KW"/>
</dbReference>
<proteinExistence type="predicted"/>
<evidence type="ECO:0000313" key="5">
    <source>
        <dbReference type="Proteomes" id="UP000199517"/>
    </source>
</evidence>
<evidence type="ECO:0000256" key="1">
    <source>
        <dbReference type="ARBA" id="ARBA00022801"/>
    </source>
</evidence>
<dbReference type="InterPro" id="IPR050300">
    <property type="entry name" value="GDXG_lipolytic_enzyme"/>
</dbReference>
<dbReference type="OrthoDB" id="9771666at2"/>
<feature type="domain" description="BD-FAE-like" evidence="3">
    <location>
        <begin position="78"/>
        <end position="186"/>
    </location>
</feature>
<dbReference type="PANTHER" id="PTHR48081:SF33">
    <property type="entry name" value="KYNURENINE FORMAMIDASE"/>
    <property type="match status" value="1"/>
</dbReference>
<organism evidence="4 5">
    <name type="scientific">Paracidovorax konjaci</name>
    <dbReference type="NCBI Taxonomy" id="32040"/>
    <lineage>
        <taxon>Bacteria</taxon>
        <taxon>Pseudomonadati</taxon>
        <taxon>Pseudomonadota</taxon>
        <taxon>Betaproteobacteria</taxon>
        <taxon>Burkholderiales</taxon>
        <taxon>Comamonadaceae</taxon>
        <taxon>Paracidovorax</taxon>
    </lineage>
</organism>
<dbReference type="Pfam" id="PF20434">
    <property type="entry name" value="BD-FAE"/>
    <property type="match status" value="1"/>
</dbReference>
<dbReference type="InterPro" id="IPR029058">
    <property type="entry name" value="AB_hydrolase_fold"/>
</dbReference>
<keyword evidence="5" id="KW-1185">Reference proteome</keyword>
<dbReference type="STRING" id="32040.SAMN04489710_12148"/>
<sequence>MPIEAIVGAKRALRAGAVLAALCAAVAANAAGGAAADRAERAAERADGFGPSGAPWTPPAGMRFLHDVPYGADARQRMDVYLPPHPRGAPVVFMVHGGAWRYGDKSGATVVRNKVEHWVPRGAVLVSINYRMLPDAGPLAQVQDVARALAEAQRLAPRWGADPGRFVTMGHSAGAHLVALLAASPALQHAAGAQPVRATVALDSAAMDVPRLMQARHPPLYDRAFGRDPAHWADASPAQRLQQAAPPLLAVCSSRRAIACDQAYRLAAQAQSLGMRAEVLPQDLDHRGTNEQLGLPGGYTAAVDAFLQSVGAAP</sequence>
<accession>A0A1I1YYN8</accession>
<name>A0A1I1YYN8_9BURK</name>
<protein>
    <submittedName>
        <fullName evidence="4">Alpha/beta hydrolase fold</fullName>
    </submittedName>
</protein>
<gene>
    <name evidence="4" type="ORF">SAMN04489710_12148</name>
</gene>
<keyword evidence="2" id="KW-0732">Signal</keyword>
<dbReference type="Gene3D" id="3.40.50.1820">
    <property type="entry name" value="alpha/beta hydrolase"/>
    <property type="match status" value="1"/>
</dbReference>
<evidence type="ECO:0000259" key="3">
    <source>
        <dbReference type="Pfam" id="PF20434"/>
    </source>
</evidence>
<dbReference type="InterPro" id="IPR049492">
    <property type="entry name" value="BD-FAE-like_dom"/>
</dbReference>